<dbReference type="Pfam" id="PF12833">
    <property type="entry name" value="HTH_18"/>
    <property type="match status" value="1"/>
</dbReference>
<comment type="caution">
    <text evidence="5">The sequence shown here is derived from an EMBL/GenBank/DDBJ whole genome shotgun (WGS) entry which is preliminary data.</text>
</comment>
<evidence type="ECO:0000313" key="5">
    <source>
        <dbReference type="EMBL" id="MBE0457264.1"/>
    </source>
</evidence>
<proteinExistence type="predicted"/>
<evidence type="ECO:0000256" key="1">
    <source>
        <dbReference type="ARBA" id="ARBA00023015"/>
    </source>
</evidence>
<dbReference type="PANTHER" id="PTHR47893:SF1">
    <property type="entry name" value="REGULATORY PROTEIN PCHR"/>
    <property type="match status" value="1"/>
</dbReference>
<dbReference type="InterPro" id="IPR053142">
    <property type="entry name" value="PchR_regulatory_protein"/>
</dbReference>
<dbReference type="PROSITE" id="PS01124">
    <property type="entry name" value="HTH_ARAC_FAMILY_2"/>
    <property type="match status" value="1"/>
</dbReference>
<sequence>MQYTQIDINELLSSFEPVQIAEQQLTNESDYQFPLAASLGEGVSYGFDFGEGNTLQIGSFNFLKATHFSNGKGPLCGAIFILEGEIEIEITGYKKVKLIQNQACLFFLNETTCHCYYPKGKVKLINYSLNFTVMMELANQYENELFPSKLISKPKNASNCLIPISITPSMSANLTQIYQCQLPKASRHLLINAKMLELITLLFSSIDQLTKQWPDIKKADLNAIFLSANILNKSLANAPTIIELSRIVGINDNKLKRLFKRVYGKTIYSYLQEQRLNKAHQLLGSADITVGDVADKVGIKHKGSFAKQFKEKFGVNPSTIKIDYNGTSS</sequence>
<dbReference type="PROSITE" id="PS00041">
    <property type="entry name" value="HTH_ARAC_FAMILY_1"/>
    <property type="match status" value="1"/>
</dbReference>
<dbReference type="Gene3D" id="1.10.10.60">
    <property type="entry name" value="Homeodomain-like"/>
    <property type="match status" value="2"/>
</dbReference>
<feature type="domain" description="HTH araC/xylS-type" evidence="4">
    <location>
        <begin position="225"/>
        <end position="323"/>
    </location>
</feature>
<reference evidence="5 6" key="1">
    <citation type="submission" date="2020-07" db="EMBL/GenBank/DDBJ databases">
        <title>Halophilic bacteria isolated from french cheeses.</title>
        <authorList>
            <person name="Kothe C.I."/>
            <person name="Farah-Kraiem B."/>
            <person name="Renault P."/>
            <person name="Dridi B."/>
        </authorList>
    </citation>
    <scope>NUCLEOTIDE SEQUENCE [LARGE SCALE GENOMIC DNA]</scope>
    <source>
        <strain evidence="5 6">FME14</strain>
    </source>
</reference>
<dbReference type="SUPFAM" id="SSF46689">
    <property type="entry name" value="Homeodomain-like"/>
    <property type="match status" value="1"/>
</dbReference>
<keyword evidence="2" id="KW-0238">DNA-binding</keyword>
<dbReference type="RefSeq" id="WP_192541250.1">
    <property type="nucleotide sequence ID" value="NZ_JBQELX010000008.1"/>
</dbReference>
<accession>A0ABR9FKC5</accession>
<dbReference type="InterPro" id="IPR018062">
    <property type="entry name" value="HTH_AraC-typ_CS"/>
</dbReference>
<name>A0ABR9FKC5_9GAMM</name>
<keyword evidence="1" id="KW-0805">Transcription regulation</keyword>
<protein>
    <submittedName>
        <fullName evidence="5">Helix-turn-helix transcriptional regulator</fullName>
    </submittedName>
</protein>
<dbReference type="Proteomes" id="UP000707245">
    <property type="component" value="Unassembled WGS sequence"/>
</dbReference>
<keyword evidence="3" id="KW-0804">Transcription</keyword>
<dbReference type="InterPro" id="IPR018060">
    <property type="entry name" value="HTH_AraC"/>
</dbReference>
<evidence type="ECO:0000259" key="4">
    <source>
        <dbReference type="PROSITE" id="PS01124"/>
    </source>
</evidence>
<gene>
    <name evidence="5" type="ORF">EI167_07310</name>
</gene>
<dbReference type="SMART" id="SM00342">
    <property type="entry name" value="HTH_ARAC"/>
    <property type="match status" value="1"/>
</dbReference>
<keyword evidence="6" id="KW-1185">Reference proteome</keyword>
<dbReference type="EMBL" id="RRZA01000016">
    <property type="protein sequence ID" value="MBE0457264.1"/>
    <property type="molecule type" value="Genomic_DNA"/>
</dbReference>
<dbReference type="PANTHER" id="PTHR47893">
    <property type="entry name" value="REGULATORY PROTEIN PCHR"/>
    <property type="match status" value="1"/>
</dbReference>
<evidence type="ECO:0000313" key="6">
    <source>
        <dbReference type="Proteomes" id="UP000707245"/>
    </source>
</evidence>
<evidence type="ECO:0000256" key="3">
    <source>
        <dbReference type="ARBA" id="ARBA00023163"/>
    </source>
</evidence>
<evidence type="ECO:0000256" key="2">
    <source>
        <dbReference type="ARBA" id="ARBA00023125"/>
    </source>
</evidence>
<dbReference type="InterPro" id="IPR009057">
    <property type="entry name" value="Homeodomain-like_sf"/>
</dbReference>
<organism evidence="5 6">
    <name type="scientific">Pseudoalteromonas prydzensis</name>
    <dbReference type="NCBI Taxonomy" id="182141"/>
    <lineage>
        <taxon>Bacteria</taxon>
        <taxon>Pseudomonadati</taxon>
        <taxon>Pseudomonadota</taxon>
        <taxon>Gammaproteobacteria</taxon>
        <taxon>Alteromonadales</taxon>
        <taxon>Pseudoalteromonadaceae</taxon>
        <taxon>Pseudoalteromonas</taxon>
    </lineage>
</organism>